<feature type="region of interest" description="Disordered" evidence="11">
    <location>
        <begin position="594"/>
        <end position="623"/>
    </location>
</feature>
<dbReference type="Pfam" id="PF00018">
    <property type="entry name" value="SH3_1"/>
    <property type="match status" value="1"/>
</dbReference>
<dbReference type="GO" id="GO:0030833">
    <property type="term" value="P:regulation of actin filament polymerization"/>
    <property type="evidence" value="ECO:0007669"/>
    <property type="project" value="TreeGrafter"/>
</dbReference>
<evidence type="ECO:0000256" key="11">
    <source>
        <dbReference type="SAM" id="MobiDB-lite"/>
    </source>
</evidence>
<feature type="domain" description="SH3" evidence="12">
    <location>
        <begin position="625"/>
        <end position="684"/>
    </location>
</feature>
<evidence type="ECO:0000313" key="15">
    <source>
        <dbReference type="EMBL" id="ORY76393.1"/>
    </source>
</evidence>
<dbReference type="PROSITE" id="PS50002">
    <property type="entry name" value="SH3"/>
    <property type="match status" value="2"/>
</dbReference>
<evidence type="ECO:0000256" key="4">
    <source>
        <dbReference type="ARBA" id="ARBA00023054"/>
    </source>
</evidence>
<dbReference type="PANTHER" id="PTHR15735">
    <property type="entry name" value="FCH AND DOUBLE SH3 DOMAINS PROTEIN"/>
    <property type="match status" value="1"/>
</dbReference>
<gene>
    <name evidence="15" type="ORF">BCR37DRAFT_166159</name>
</gene>
<reference evidence="15 16" key="1">
    <citation type="submission" date="2016-07" db="EMBL/GenBank/DDBJ databases">
        <title>Pervasive Adenine N6-methylation of Active Genes in Fungi.</title>
        <authorList>
            <consortium name="DOE Joint Genome Institute"/>
            <person name="Mondo S.J."/>
            <person name="Dannebaum R.O."/>
            <person name="Kuo R.C."/>
            <person name="Labutti K."/>
            <person name="Haridas S."/>
            <person name="Kuo A."/>
            <person name="Salamov A."/>
            <person name="Ahrendt S.R."/>
            <person name="Lipzen A."/>
            <person name="Sullivan W."/>
            <person name="Andreopoulos W.B."/>
            <person name="Clum A."/>
            <person name="Lindquist E."/>
            <person name="Daum C."/>
            <person name="Ramamoorthy G.K."/>
            <person name="Gryganskyi A."/>
            <person name="Culley D."/>
            <person name="Magnuson J.K."/>
            <person name="James T.Y."/>
            <person name="O'Malley M.A."/>
            <person name="Stajich J.E."/>
            <person name="Spatafora J.W."/>
            <person name="Visel A."/>
            <person name="Grigoriev I.V."/>
        </authorList>
    </citation>
    <scope>NUCLEOTIDE SEQUENCE [LARGE SCALE GENOMIC DNA]</scope>
    <source>
        <strain evidence="15 16">12-1054</strain>
    </source>
</reference>
<dbReference type="CDD" id="cd11912">
    <property type="entry name" value="SH3_Bzz1_1"/>
    <property type="match status" value="1"/>
</dbReference>
<dbReference type="InterPro" id="IPR046349">
    <property type="entry name" value="C1-like_sf"/>
</dbReference>
<evidence type="ECO:0000256" key="8">
    <source>
        <dbReference type="PROSITE-ProRule" id="PRU00192"/>
    </source>
</evidence>
<keyword evidence="3" id="KW-0862">Zinc</keyword>
<dbReference type="GeneID" id="63782826"/>
<dbReference type="PRINTS" id="PR00008">
    <property type="entry name" value="DAGPEDOMAIN"/>
</dbReference>
<evidence type="ECO:0000259" key="13">
    <source>
        <dbReference type="PROSITE" id="PS50081"/>
    </source>
</evidence>
<dbReference type="RefSeq" id="XP_040722656.1">
    <property type="nucleotide sequence ID" value="XM_040866227.1"/>
</dbReference>
<dbReference type="SUPFAM" id="SSF50044">
    <property type="entry name" value="SH3-domain"/>
    <property type="match status" value="2"/>
</dbReference>
<protein>
    <recommendedName>
        <fullName evidence="7">Protein BZZ1</fullName>
    </recommendedName>
</protein>
<dbReference type="InterPro" id="IPR020454">
    <property type="entry name" value="DAG/PE-bd"/>
</dbReference>
<dbReference type="EMBL" id="MCFI01000023">
    <property type="protein sequence ID" value="ORY76393.1"/>
    <property type="molecule type" value="Genomic_DNA"/>
</dbReference>
<comment type="function">
    <text evidence="5">Plays a role in endocytosis and trafficking to the vacuole. Functions with type I myosins to restore polarity of the actin cytoskeleton after NaCl stress.</text>
</comment>
<comment type="caution">
    <text evidence="15">The sequence shown here is derived from an EMBL/GenBank/DDBJ whole genome shotgun (WGS) entry which is preliminary data.</text>
</comment>
<evidence type="ECO:0000256" key="6">
    <source>
        <dbReference type="ARBA" id="ARBA00061387"/>
    </source>
</evidence>
<evidence type="ECO:0000256" key="1">
    <source>
        <dbReference type="ARBA" id="ARBA00022443"/>
    </source>
</evidence>
<evidence type="ECO:0000256" key="5">
    <source>
        <dbReference type="ARBA" id="ARBA00054085"/>
    </source>
</evidence>
<evidence type="ECO:0000313" key="16">
    <source>
        <dbReference type="Proteomes" id="UP000193685"/>
    </source>
</evidence>
<comment type="similarity">
    <text evidence="6">Belongs to the BZZ1 family.</text>
</comment>
<dbReference type="AlphaFoldDB" id="A0A1Y2EXS0"/>
<keyword evidence="4 9" id="KW-0175">Coiled coil</keyword>
<dbReference type="PANTHER" id="PTHR15735:SF21">
    <property type="entry name" value="PROTEIN NERVOUS WRECK"/>
    <property type="match status" value="1"/>
</dbReference>
<dbReference type="InterPro" id="IPR001060">
    <property type="entry name" value="FCH_dom"/>
</dbReference>
<feature type="compositionally biased region" description="Polar residues" evidence="11">
    <location>
        <begin position="597"/>
        <end position="607"/>
    </location>
</feature>
<feature type="coiled-coil region" evidence="10">
    <location>
        <begin position="311"/>
        <end position="338"/>
    </location>
</feature>
<feature type="domain" description="SH3" evidence="12">
    <location>
        <begin position="517"/>
        <end position="578"/>
    </location>
</feature>
<keyword evidence="2" id="KW-0479">Metal-binding</keyword>
<dbReference type="OMA" id="YADGWWE"/>
<dbReference type="PROSITE" id="PS50081">
    <property type="entry name" value="ZF_DAG_PE_2"/>
    <property type="match status" value="1"/>
</dbReference>
<dbReference type="PROSITE" id="PS51741">
    <property type="entry name" value="F_BAR"/>
    <property type="match status" value="1"/>
</dbReference>
<dbReference type="Gene3D" id="1.20.1270.60">
    <property type="entry name" value="Arfaptin homology (AH) domain/BAR domain"/>
    <property type="match status" value="1"/>
</dbReference>
<evidence type="ECO:0000256" key="9">
    <source>
        <dbReference type="PROSITE-ProRule" id="PRU01077"/>
    </source>
</evidence>
<feature type="region of interest" description="Disordered" evidence="11">
    <location>
        <begin position="450"/>
        <end position="501"/>
    </location>
</feature>
<dbReference type="PROSITE" id="PS00479">
    <property type="entry name" value="ZF_DAG_PE_1"/>
    <property type="match status" value="1"/>
</dbReference>
<dbReference type="SMART" id="SM00109">
    <property type="entry name" value="C1"/>
    <property type="match status" value="1"/>
</dbReference>
<name>A0A1Y2EXS0_PROLT</name>
<dbReference type="Pfam" id="PF14604">
    <property type="entry name" value="SH3_9"/>
    <property type="match status" value="1"/>
</dbReference>
<evidence type="ECO:0000256" key="7">
    <source>
        <dbReference type="ARBA" id="ARBA00074946"/>
    </source>
</evidence>
<dbReference type="GO" id="GO:0030864">
    <property type="term" value="C:cortical actin cytoskeleton"/>
    <property type="evidence" value="ECO:0007669"/>
    <property type="project" value="UniProtKB-ARBA"/>
</dbReference>
<evidence type="ECO:0000256" key="10">
    <source>
        <dbReference type="SAM" id="Coils"/>
    </source>
</evidence>
<dbReference type="InterPro" id="IPR027267">
    <property type="entry name" value="AH/BAR_dom_sf"/>
</dbReference>
<proteinExistence type="inferred from homology"/>
<keyword evidence="1 8" id="KW-0728">SH3 domain</keyword>
<dbReference type="InterPro" id="IPR002219">
    <property type="entry name" value="PKC_DAG/PE"/>
</dbReference>
<dbReference type="InterPro" id="IPR031160">
    <property type="entry name" value="F_BAR_dom"/>
</dbReference>
<dbReference type="FunFam" id="1.20.1270.60:FF:000060">
    <property type="entry name" value="Actin polymerization protein Bzz1"/>
    <property type="match status" value="1"/>
</dbReference>
<feature type="domain" description="Phorbol-ester/DAG-type" evidence="13">
    <location>
        <begin position="395"/>
        <end position="445"/>
    </location>
</feature>
<dbReference type="GO" id="GO:0045010">
    <property type="term" value="P:actin nucleation"/>
    <property type="evidence" value="ECO:0007669"/>
    <property type="project" value="UniProtKB-ARBA"/>
</dbReference>
<keyword evidence="16" id="KW-1185">Reference proteome</keyword>
<evidence type="ECO:0000259" key="12">
    <source>
        <dbReference type="PROSITE" id="PS50002"/>
    </source>
</evidence>
<dbReference type="Pfam" id="PF00611">
    <property type="entry name" value="FCH"/>
    <property type="match status" value="1"/>
</dbReference>
<dbReference type="Gene3D" id="2.30.30.40">
    <property type="entry name" value="SH3 Domains"/>
    <property type="match status" value="2"/>
</dbReference>
<dbReference type="InterPro" id="IPR036028">
    <property type="entry name" value="SH3-like_dom_sf"/>
</dbReference>
<dbReference type="InterPro" id="IPR001452">
    <property type="entry name" value="SH3_domain"/>
</dbReference>
<evidence type="ECO:0000259" key="14">
    <source>
        <dbReference type="PROSITE" id="PS51741"/>
    </source>
</evidence>
<dbReference type="SUPFAM" id="SSF103657">
    <property type="entry name" value="BAR/IMD domain-like"/>
    <property type="match status" value="1"/>
</dbReference>
<evidence type="ECO:0000256" key="2">
    <source>
        <dbReference type="ARBA" id="ARBA00022723"/>
    </source>
</evidence>
<dbReference type="SUPFAM" id="SSF57889">
    <property type="entry name" value="Cysteine-rich domain"/>
    <property type="match status" value="1"/>
</dbReference>
<dbReference type="GO" id="GO:0046872">
    <property type="term" value="F:metal ion binding"/>
    <property type="evidence" value="ECO:0007669"/>
    <property type="project" value="UniProtKB-KW"/>
</dbReference>
<sequence length="684" mass="73999">MATIGEACKDGYKQTDNWAHHGIKWLEEIQEYYRERATLEKEYGSKLQQLSKKYQEKRVKKSGSLSVGDAPAMTPGSLENASLTTWSRILEDARQLGDERVTLSSEFTMQVAEPIKAMHFKWEDFQKRVESFHGKLVEERDKTSSNVKQVQKKYYDGCAVVEKERAKHGSAKATKQLTGSMADMSNLKNTYIIAINAANAHKAKYYHEDTPDLLNMLQDMNEVRVQRLNALWQRASQVEQSCLTRQGGHLQRSVDAIGQNDPKLDTNMFVQHNSAPFQEPAAFGFEACPIWHDTPDLVTDEPAKIFLQNNLARSRGELTELKTTVSNKKREIDGLTRLKQQHLTDPAKQGVETVLHNLLQSKMDVASLDTRRNILETEVGTIVQVVGDIDRGMQPHGFKSASFTIPTHCDYCGSTIWGMSRKGYHCKACAYNCHKACQMKVPANCTGVKGEKKGGDGLQRTNTADSVYGTGKGTPAETSDEESSDGASLRSTTRPAVAAARPNRAPVPAAGFANGNAHSHSTRVLYAYDAAGSGEVSIKAGDTVTVLQGDDGAGWIQIKSGGGSIGLVPAAYVEDATPKLAAVSAAQTGPNLARVPSSGSVASSLTKRQGPAVAPKRTAAKKSMPAGRRVRALYAYTAASGEEISLVPGEIVIVTAEDGGDGWATGVSADGQSGLFPAAYAESA</sequence>
<dbReference type="Gene3D" id="3.30.60.20">
    <property type="match status" value="1"/>
</dbReference>
<dbReference type="OrthoDB" id="8783038at2759"/>
<dbReference type="Proteomes" id="UP000193685">
    <property type="component" value="Unassembled WGS sequence"/>
</dbReference>
<evidence type="ECO:0000256" key="3">
    <source>
        <dbReference type="ARBA" id="ARBA00022833"/>
    </source>
</evidence>
<accession>A0A1Y2EXS0</accession>
<organism evidence="15 16">
    <name type="scientific">Protomyces lactucae-debilis</name>
    <dbReference type="NCBI Taxonomy" id="2754530"/>
    <lineage>
        <taxon>Eukaryota</taxon>
        <taxon>Fungi</taxon>
        <taxon>Dikarya</taxon>
        <taxon>Ascomycota</taxon>
        <taxon>Taphrinomycotina</taxon>
        <taxon>Taphrinomycetes</taxon>
        <taxon>Taphrinales</taxon>
        <taxon>Protomycetaceae</taxon>
        <taxon>Protomyces</taxon>
    </lineage>
</organism>
<dbReference type="InterPro" id="IPR035459">
    <property type="entry name" value="Bzz1_SH3_1"/>
</dbReference>
<dbReference type="CDD" id="cd20824">
    <property type="entry name" value="C1_SpBZZ1-like"/>
    <property type="match status" value="1"/>
</dbReference>
<dbReference type="SMART" id="SM00055">
    <property type="entry name" value="FCH"/>
    <property type="match status" value="1"/>
</dbReference>
<dbReference type="SMART" id="SM00326">
    <property type="entry name" value="SH3"/>
    <property type="match status" value="2"/>
</dbReference>
<dbReference type="STRING" id="56484.A0A1Y2EXS0"/>
<feature type="domain" description="F-BAR" evidence="14">
    <location>
        <begin position="1"/>
        <end position="265"/>
    </location>
</feature>
<dbReference type="Pfam" id="PF00130">
    <property type="entry name" value="C1_1"/>
    <property type="match status" value="1"/>
</dbReference>